<gene>
    <name evidence="1" type="ORF">OMW55_02130</name>
</gene>
<dbReference type="Proteomes" id="UP001526246">
    <property type="component" value="Unassembled WGS sequence"/>
</dbReference>
<evidence type="ECO:0000313" key="2">
    <source>
        <dbReference type="Proteomes" id="UP001526246"/>
    </source>
</evidence>
<dbReference type="InterPro" id="IPR014718">
    <property type="entry name" value="GH-type_carb-bd"/>
</dbReference>
<name>A0ABT3JC13_9SPHN</name>
<dbReference type="CDD" id="cd09021">
    <property type="entry name" value="Aldose_epim_Ec_YphB"/>
    <property type="match status" value="1"/>
</dbReference>
<dbReference type="EMBL" id="JAPDOB010000001">
    <property type="protein sequence ID" value="MCW3796608.1"/>
    <property type="molecule type" value="Genomic_DNA"/>
</dbReference>
<dbReference type="InterPro" id="IPR008183">
    <property type="entry name" value="Aldose_1/G6P_1-epimerase"/>
</dbReference>
<keyword evidence="2" id="KW-1185">Reference proteome</keyword>
<dbReference type="SUPFAM" id="SSF74650">
    <property type="entry name" value="Galactose mutarotase-like"/>
    <property type="match status" value="1"/>
</dbReference>
<dbReference type="InterPro" id="IPR011013">
    <property type="entry name" value="Gal_mutarotase_sf_dom"/>
</dbReference>
<accession>A0ABT3JC13</accession>
<dbReference type="Pfam" id="PF01263">
    <property type="entry name" value="Aldose_epim"/>
    <property type="match status" value="1"/>
</dbReference>
<sequence>MHINEPLQLAAGALELELSPSIGGGIRNFHWTDGERRHPILRQSHSAANSVLELASFPLVPFVNRIRGGRFSFRGREVRLRPNMAGDPSPLHGQGWLGHWTVEACGNQDAELRFVHKSGEWPWAYEALQMFALDEGGLSLALICRNTSDEPMPCGLGQHPYFPCTSATRLDTKVATAWEIDEQVLPVRQVPAQGRFDLRDRPVCGQKLDHGFGGWGGSARLTDPSWRLEVTMGSPTARFFQLYSPEDGGIFVAEPVTHANAALNEPEERWGELGLRVLEPGEEMRLDMRLKVTLR</sequence>
<protein>
    <submittedName>
        <fullName evidence="1">Aldose 1-epimerase</fullName>
    </submittedName>
</protein>
<dbReference type="Gene3D" id="2.70.98.10">
    <property type="match status" value="1"/>
</dbReference>
<organism evidence="1 2">
    <name type="scientific">Sphingomonas arvum</name>
    <dbReference type="NCBI Taxonomy" id="2992113"/>
    <lineage>
        <taxon>Bacteria</taxon>
        <taxon>Pseudomonadati</taxon>
        <taxon>Pseudomonadota</taxon>
        <taxon>Alphaproteobacteria</taxon>
        <taxon>Sphingomonadales</taxon>
        <taxon>Sphingomonadaceae</taxon>
        <taxon>Sphingomonas</taxon>
    </lineage>
</organism>
<reference evidence="1 2" key="1">
    <citation type="submission" date="2022-10" db="EMBL/GenBank/DDBJ databases">
        <title>Sphingomonas sp.</title>
        <authorList>
            <person name="Jin C."/>
        </authorList>
    </citation>
    <scope>NUCLEOTIDE SEQUENCE [LARGE SCALE GENOMIC DNA]</scope>
    <source>
        <strain evidence="1 2">BN140010</strain>
    </source>
</reference>
<comment type="caution">
    <text evidence="1">The sequence shown here is derived from an EMBL/GenBank/DDBJ whole genome shotgun (WGS) entry which is preliminary data.</text>
</comment>
<evidence type="ECO:0000313" key="1">
    <source>
        <dbReference type="EMBL" id="MCW3796608.1"/>
    </source>
</evidence>
<dbReference type="RefSeq" id="WP_264880457.1">
    <property type="nucleotide sequence ID" value="NZ_JAPDOB010000001.1"/>
</dbReference>
<proteinExistence type="predicted"/>